<accession>A0A4U6TMT9</accession>
<feature type="region of interest" description="Disordered" evidence="1">
    <location>
        <begin position="66"/>
        <end position="102"/>
    </location>
</feature>
<dbReference type="Gramene" id="TKW02505">
    <property type="protein sequence ID" value="TKW02505"/>
    <property type="gene ID" value="SEVIR_8G244900v2"/>
</dbReference>
<evidence type="ECO:0000313" key="3">
    <source>
        <dbReference type="Proteomes" id="UP000298652"/>
    </source>
</evidence>
<reference evidence="2" key="1">
    <citation type="submission" date="2019-03" db="EMBL/GenBank/DDBJ databases">
        <title>WGS assembly of Setaria viridis.</title>
        <authorList>
            <person name="Huang P."/>
            <person name="Jenkins J."/>
            <person name="Grimwood J."/>
            <person name="Barry K."/>
            <person name="Healey A."/>
            <person name="Mamidi S."/>
            <person name="Sreedasyam A."/>
            <person name="Shu S."/>
            <person name="Feldman M."/>
            <person name="Wu J."/>
            <person name="Yu Y."/>
            <person name="Chen C."/>
            <person name="Johnson J."/>
            <person name="Rokhsar D."/>
            <person name="Baxter I."/>
            <person name="Schmutz J."/>
            <person name="Brutnell T."/>
            <person name="Kellogg E."/>
        </authorList>
    </citation>
    <scope>NUCLEOTIDE SEQUENCE [LARGE SCALE GENOMIC DNA]</scope>
</reference>
<dbReference type="AlphaFoldDB" id="A0A4U6TMT9"/>
<gene>
    <name evidence="2" type="ORF">SEVIR_8G244900v2</name>
</gene>
<protein>
    <submittedName>
        <fullName evidence="2">Uncharacterized protein</fullName>
    </submittedName>
</protein>
<sequence>MFHREGAGSRRSRAWSEQPGQRSSSRVKGGPAVLRCLRPSVCQAGPGEVAAARGPVQACLLLRPATRPSGPAQVTRSTRPQEKNPLADHANVQHSEHLLLGR</sequence>
<feature type="region of interest" description="Disordered" evidence="1">
    <location>
        <begin position="1"/>
        <end position="30"/>
    </location>
</feature>
<dbReference type="Proteomes" id="UP000298652">
    <property type="component" value="Chromosome 8"/>
</dbReference>
<evidence type="ECO:0000313" key="2">
    <source>
        <dbReference type="EMBL" id="TKW02505.1"/>
    </source>
</evidence>
<evidence type="ECO:0000256" key="1">
    <source>
        <dbReference type="SAM" id="MobiDB-lite"/>
    </source>
</evidence>
<proteinExistence type="predicted"/>
<organism evidence="2 3">
    <name type="scientific">Setaria viridis</name>
    <name type="common">Green bristlegrass</name>
    <name type="synonym">Setaria italica subsp. viridis</name>
    <dbReference type="NCBI Taxonomy" id="4556"/>
    <lineage>
        <taxon>Eukaryota</taxon>
        <taxon>Viridiplantae</taxon>
        <taxon>Streptophyta</taxon>
        <taxon>Embryophyta</taxon>
        <taxon>Tracheophyta</taxon>
        <taxon>Spermatophyta</taxon>
        <taxon>Magnoliopsida</taxon>
        <taxon>Liliopsida</taxon>
        <taxon>Poales</taxon>
        <taxon>Poaceae</taxon>
        <taxon>PACMAD clade</taxon>
        <taxon>Panicoideae</taxon>
        <taxon>Panicodae</taxon>
        <taxon>Paniceae</taxon>
        <taxon>Cenchrinae</taxon>
        <taxon>Setaria</taxon>
    </lineage>
</organism>
<name>A0A4U6TMT9_SETVI</name>
<keyword evidence="3" id="KW-1185">Reference proteome</keyword>
<dbReference type="EMBL" id="CM016559">
    <property type="protein sequence ID" value="TKW02505.1"/>
    <property type="molecule type" value="Genomic_DNA"/>
</dbReference>